<keyword evidence="3" id="KW-1185">Reference proteome</keyword>
<evidence type="ECO:0000313" key="3">
    <source>
        <dbReference type="Proteomes" id="UP001205740"/>
    </source>
</evidence>
<name>A0ABT1H9R4_9NOCA</name>
<evidence type="ECO:0000256" key="1">
    <source>
        <dbReference type="SAM" id="MobiDB-lite"/>
    </source>
</evidence>
<dbReference type="EMBL" id="JAMTCG010000007">
    <property type="protein sequence ID" value="MCP2162652.1"/>
    <property type="molecule type" value="Genomic_DNA"/>
</dbReference>
<protein>
    <submittedName>
        <fullName evidence="2">Uncharacterized protein</fullName>
    </submittedName>
</protein>
<dbReference type="RefSeq" id="WP_253656213.1">
    <property type="nucleotide sequence ID" value="NZ_BAAAOE010000002.1"/>
</dbReference>
<comment type="caution">
    <text evidence="2">The sequence shown here is derived from an EMBL/GenBank/DDBJ whole genome shotgun (WGS) entry which is preliminary data.</text>
</comment>
<feature type="compositionally biased region" description="Basic and acidic residues" evidence="1">
    <location>
        <begin position="81"/>
        <end position="99"/>
    </location>
</feature>
<dbReference type="Proteomes" id="UP001205740">
    <property type="component" value="Unassembled WGS sequence"/>
</dbReference>
<feature type="region of interest" description="Disordered" evidence="1">
    <location>
        <begin position="81"/>
        <end position="106"/>
    </location>
</feature>
<organism evidence="2 3">
    <name type="scientific">Williamsia serinedens</name>
    <dbReference type="NCBI Taxonomy" id="391736"/>
    <lineage>
        <taxon>Bacteria</taxon>
        <taxon>Bacillati</taxon>
        <taxon>Actinomycetota</taxon>
        <taxon>Actinomycetes</taxon>
        <taxon>Mycobacteriales</taxon>
        <taxon>Nocardiaceae</taxon>
        <taxon>Williamsia</taxon>
    </lineage>
</organism>
<evidence type="ECO:0000313" key="2">
    <source>
        <dbReference type="EMBL" id="MCP2162652.1"/>
    </source>
</evidence>
<accession>A0ABT1H9R4</accession>
<proteinExistence type="predicted"/>
<reference evidence="2 3" key="1">
    <citation type="submission" date="2022-06" db="EMBL/GenBank/DDBJ databases">
        <title>Genomic Encyclopedia of Archaeal and Bacterial Type Strains, Phase II (KMG-II): from individual species to whole genera.</title>
        <authorList>
            <person name="Goeker M."/>
        </authorList>
    </citation>
    <scope>NUCLEOTIDE SEQUENCE [LARGE SCALE GENOMIC DNA]</scope>
    <source>
        <strain evidence="2 3">DSM 45037</strain>
    </source>
</reference>
<gene>
    <name evidence="2" type="ORF">LX12_003860</name>
</gene>
<sequence>MTDTVTSGGDPIDPEKAAEVEKLTKAFMFALLTGNEQPYPIPTPAVRNMADRLYDCGVRQTDAVAEEVVLPNWVTEKVREEAAPVATDPDHHAMQDTDRVMVAPEPPRRIAQKYMGVVEDVEL</sequence>